<reference evidence="2 3" key="1">
    <citation type="submission" date="2017-02" db="EMBL/GenBank/DDBJ databases">
        <title>Whole genome sequencing of Helicobacter bilis strain AAQJH.</title>
        <authorList>
            <person name="Conlan S."/>
            <person name="Thomas P.J."/>
            <person name="Mullikin J."/>
            <person name="Palmore T.N."/>
            <person name="Frank K.M."/>
            <person name="Segre J.A."/>
        </authorList>
    </citation>
    <scope>NUCLEOTIDE SEQUENCE [LARGE SCALE GENOMIC DNA]</scope>
    <source>
        <strain evidence="2 3">AAQJH</strain>
    </source>
</reference>
<proteinExistence type="predicted"/>
<dbReference type="EMBL" id="CP019645">
    <property type="protein sequence ID" value="AQQ58901.1"/>
    <property type="molecule type" value="Genomic_DNA"/>
</dbReference>
<feature type="domain" description="Glycosyltransferase 2-like" evidence="1">
    <location>
        <begin position="8"/>
        <end position="171"/>
    </location>
</feature>
<dbReference type="PANTHER" id="PTHR22916:SF3">
    <property type="entry name" value="UDP-GLCNAC:BETAGAL BETA-1,3-N-ACETYLGLUCOSAMINYLTRANSFERASE-LIKE PROTEIN 1"/>
    <property type="match status" value="1"/>
</dbReference>
<dbReference type="AlphaFoldDB" id="A0A1Q2LEP9"/>
<organism evidence="2 3">
    <name type="scientific">Helicobacter bilis</name>
    <dbReference type="NCBI Taxonomy" id="37372"/>
    <lineage>
        <taxon>Bacteria</taxon>
        <taxon>Pseudomonadati</taxon>
        <taxon>Campylobacterota</taxon>
        <taxon>Epsilonproteobacteria</taxon>
        <taxon>Campylobacterales</taxon>
        <taxon>Helicobacteraceae</taxon>
        <taxon>Helicobacter</taxon>
    </lineage>
</organism>
<sequence>MQDQAMLTIILPTFNKKDYIAQTLDSIFMQKTTYSYQVIIADDASSDGTLDIVREYNLKYPNAIQILESSQNQKLFKNIVRAYEITKTEYFCVLDPDDYWIDEEKIQKALDFLEENKDFTAYSQNTRMLYSDGTTKEYIGAKEDKVSTFDDYLNDRAIFGHTSSCIFRNVIFKDGLPKQLQHLQYASNEVSFRGDSFRNLIHMHKGKAMYKPGIDSVYRIHSEGIWQSLDTNKQMIIGCMFHKDMYFYFDKKYIELLFFSYRLYERLLQKENLITTFTMEHKNFMSLMNELYELHGIYKPLLAQLKETKKPKSLKYKLFLSCYKFLHKKLTKKGYL</sequence>
<evidence type="ECO:0000313" key="3">
    <source>
        <dbReference type="Proteomes" id="UP000188298"/>
    </source>
</evidence>
<keyword evidence="2" id="KW-0808">Transferase</keyword>
<dbReference type="KEGG" id="hbl:XJ32_00960"/>
<dbReference type="Proteomes" id="UP000188298">
    <property type="component" value="Chromosome"/>
</dbReference>
<dbReference type="SUPFAM" id="SSF53448">
    <property type="entry name" value="Nucleotide-diphospho-sugar transferases"/>
    <property type="match status" value="1"/>
</dbReference>
<protein>
    <submittedName>
        <fullName evidence="2">Glycosyl transferase</fullName>
    </submittedName>
</protein>
<accession>A0A1Q2LEP9</accession>
<dbReference type="InterPro" id="IPR001173">
    <property type="entry name" value="Glyco_trans_2-like"/>
</dbReference>
<evidence type="ECO:0000259" key="1">
    <source>
        <dbReference type="Pfam" id="PF00535"/>
    </source>
</evidence>
<dbReference type="Gene3D" id="3.90.550.10">
    <property type="entry name" value="Spore Coat Polysaccharide Biosynthesis Protein SpsA, Chain A"/>
    <property type="match status" value="1"/>
</dbReference>
<dbReference type="CDD" id="cd00761">
    <property type="entry name" value="Glyco_tranf_GTA_type"/>
    <property type="match status" value="1"/>
</dbReference>
<dbReference type="RefSeq" id="WP_077388039.1">
    <property type="nucleotide sequence ID" value="NZ_CP019645.1"/>
</dbReference>
<dbReference type="PANTHER" id="PTHR22916">
    <property type="entry name" value="GLYCOSYLTRANSFERASE"/>
    <property type="match status" value="1"/>
</dbReference>
<dbReference type="Pfam" id="PF00535">
    <property type="entry name" value="Glycos_transf_2"/>
    <property type="match status" value="1"/>
</dbReference>
<gene>
    <name evidence="2" type="ORF">XJ32_00960</name>
</gene>
<dbReference type="InterPro" id="IPR029044">
    <property type="entry name" value="Nucleotide-diphossugar_trans"/>
</dbReference>
<name>A0A1Q2LEP9_9HELI</name>
<dbReference type="GO" id="GO:0016758">
    <property type="term" value="F:hexosyltransferase activity"/>
    <property type="evidence" value="ECO:0007669"/>
    <property type="project" value="UniProtKB-ARBA"/>
</dbReference>
<evidence type="ECO:0000313" key="2">
    <source>
        <dbReference type="EMBL" id="AQQ58901.1"/>
    </source>
</evidence>